<comment type="similarity">
    <text evidence="1">Belongs to the peptidase C48 family.</text>
</comment>
<dbReference type="PANTHER" id="PTHR12606:SF141">
    <property type="entry name" value="GH15225P-RELATED"/>
    <property type="match status" value="1"/>
</dbReference>
<dbReference type="WBParaSite" id="jg5087">
    <property type="protein sequence ID" value="jg5087"/>
    <property type="gene ID" value="jg5087"/>
</dbReference>
<feature type="domain" description="Ubiquitin-like protease family profile" evidence="5">
    <location>
        <begin position="1"/>
        <end position="159"/>
    </location>
</feature>
<dbReference type="GO" id="GO:0016926">
    <property type="term" value="P:protein desumoylation"/>
    <property type="evidence" value="ECO:0007669"/>
    <property type="project" value="TreeGrafter"/>
</dbReference>
<protein>
    <submittedName>
        <fullName evidence="7">Ubiquitin-like protease family profile domain-containing protein</fullName>
    </submittedName>
</protein>
<evidence type="ECO:0000313" key="7">
    <source>
        <dbReference type="WBParaSite" id="jg5087"/>
    </source>
</evidence>
<evidence type="ECO:0000259" key="5">
    <source>
        <dbReference type="PROSITE" id="PS50600"/>
    </source>
</evidence>
<keyword evidence="4" id="KW-0788">Thiol protease</keyword>
<evidence type="ECO:0000256" key="4">
    <source>
        <dbReference type="ARBA" id="ARBA00022807"/>
    </source>
</evidence>
<dbReference type="InterPro" id="IPR003653">
    <property type="entry name" value="Peptidase_C48_C"/>
</dbReference>
<accession>A0A915EGH3</accession>
<keyword evidence="3" id="KW-0378">Hydrolase</keyword>
<dbReference type="GO" id="GO:0016929">
    <property type="term" value="F:deSUMOylase activity"/>
    <property type="evidence" value="ECO:0007669"/>
    <property type="project" value="TreeGrafter"/>
</dbReference>
<dbReference type="InterPro" id="IPR038765">
    <property type="entry name" value="Papain-like_cys_pep_sf"/>
</dbReference>
<dbReference type="Proteomes" id="UP000887574">
    <property type="component" value="Unplaced"/>
</dbReference>
<reference evidence="7" key="1">
    <citation type="submission" date="2022-11" db="UniProtKB">
        <authorList>
            <consortium name="WormBaseParasite"/>
        </authorList>
    </citation>
    <scope>IDENTIFICATION</scope>
</reference>
<dbReference type="GO" id="GO:0006508">
    <property type="term" value="P:proteolysis"/>
    <property type="evidence" value="ECO:0007669"/>
    <property type="project" value="UniProtKB-KW"/>
</dbReference>
<evidence type="ECO:0000256" key="1">
    <source>
        <dbReference type="ARBA" id="ARBA00005234"/>
    </source>
</evidence>
<dbReference type="Gene3D" id="3.40.395.10">
    <property type="entry name" value="Adenoviral Proteinase, Chain A"/>
    <property type="match status" value="1"/>
</dbReference>
<name>A0A915EGH3_9BILA</name>
<dbReference type="PANTHER" id="PTHR12606">
    <property type="entry name" value="SENTRIN/SUMO-SPECIFIC PROTEASE"/>
    <property type="match status" value="1"/>
</dbReference>
<dbReference type="SUPFAM" id="SSF54001">
    <property type="entry name" value="Cysteine proteinases"/>
    <property type="match status" value="1"/>
</dbReference>
<dbReference type="AlphaFoldDB" id="A0A915EGH3"/>
<evidence type="ECO:0000256" key="3">
    <source>
        <dbReference type="ARBA" id="ARBA00022801"/>
    </source>
</evidence>
<dbReference type="Pfam" id="PF02902">
    <property type="entry name" value="Peptidase_C48"/>
    <property type="match status" value="1"/>
</dbReference>
<dbReference type="GO" id="GO:0005634">
    <property type="term" value="C:nucleus"/>
    <property type="evidence" value="ECO:0007669"/>
    <property type="project" value="TreeGrafter"/>
</dbReference>
<dbReference type="PROSITE" id="PS50600">
    <property type="entry name" value="ULP_PROTEASE"/>
    <property type="match status" value="1"/>
</dbReference>
<keyword evidence="2" id="KW-0645">Protease</keyword>
<organism evidence="6 7">
    <name type="scientific">Ditylenchus dipsaci</name>
    <dbReference type="NCBI Taxonomy" id="166011"/>
    <lineage>
        <taxon>Eukaryota</taxon>
        <taxon>Metazoa</taxon>
        <taxon>Ecdysozoa</taxon>
        <taxon>Nematoda</taxon>
        <taxon>Chromadorea</taxon>
        <taxon>Rhabditida</taxon>
        <taxon>Tylenchina</taxon>
        <taxon>Tylenchomorpha</taxon>
        <taxon>Sphaerularioidea</taxon>
        <taxon>Anguinidae</taxon>
        <taxon>Anguininae</taxon>
        <taxon>Ditylenchus</taxon>
    </lineage>
</organism>
<evidence type="ECO:0000313" key="6">
    <source>
        <dbReference type="Proteomes" id="UP000887574"/>
    </source>
</evidence>
<keyword evidence="6" id="KW-1185">Reference proteome</keyword>
<evidence type="ECO:0000256" key="2">
    <source>
        <dbReference type="ARBA" id="ARBA00022670"/>
    </source>
</evidence>
<sequence length="208" mass="24345">MFGPEQKLKGEVINFYMQLIVNRSKVSFGVLLSVFAFDTLFYTQLLEKGSKLAQNWAKDVKIFDYDVILIPVRTGKVEDGHWSLMVAKPIKGSFLYLNSLYKDGDEQFKQIKHFFTEFAEEKYVEEDPSNWLGLSPKAILLQGNTYDCSLFTCKFADSVARDVPINFTQRHMPQYRKEMIREILEGKYFEFLLLLSYLMSHHMLFCLL</sequence>
<proteinExistence type="inferred from homology"/>